<dbReference type="GO" id="GO:2001234">
    <property type="term" value="P:negative regulation of apoptotic signaling pathway"/>
    <property type="evidence" value="ECO:0007669"/>
    <property type="project" value="TreeGrafter"/>
</dbReference>
<dbReference type="GO" id="GO:0016020">
    <property type="term" value="C:membrane"/>
    <property type="evidence" value="ECO:0007669"/>
    <property type="project" value="UniProtKB-SubCell"/>
</dbReference>
<dbReference type="EMBL" id="VCAZ01000027">
    <property type="protein sequence ID" value="TSL16108.1"/>
    <property type="molecule type" value="Genomic_DNA"/>
</dbReference>
<dbReference type="InterPro" id="IPR006214">
    <property type="entry name" value="Bax_inhibitor_1-related"/>
</dbReference>
<dbReference type="OrthoDB" id="7933078at2759"/>
<comment type="subcellular location">
    <subcellularLocation>
        <location evidence="1">Membrane</location>
        <topology evidence="1">Multi-pass membrane protein</topology>
    </subcellularLocation>
</comment>
<dbReference type="PANTHER" id="PTHR23291">
    <property type="entry name" value="BAX INHIBITOR-RELATED"/>
    <property type="match status" value="1"/>
</dbReference>
<gene>
    <name evidence="7" type="ORF">Baya_5916</name>
</gene>
<dbReference type="GO" id="GO:0005783">
    <property type="term" value="C:endoplasmic reticulum"/>
    <property type="evidence" value="ECO:0007669"/>
    <property type="project" value="TreeGrafter"/>
</dbReference>
<evidence type="ECO:0000256" key="6">
    <source>
        <dbReference type="SAM" id="MobiDB-lite"/>
    </source>
</evidence>
<keyword evidence="4 5" id="KW-0472">Membrane</keyword>
<protein>
    <submittedName>
        <fullName evidence="7">Protein lifeguard 2</fullName>
    </submittedName>
</protein>
<evidence type="ECO:0000256" key="4">
    <source>
        <dbReference type="ARBA" id="ARBA00023136"/>
    </source>
</evidence>
<sequence>MFKSDLPPSYEASIQPQGGDREACDQSALWDNKRIRHAFIRKFLALDTQLLLGNRAHSLSPEEHVYGALSIYTSIIQIFLFMLQITGSN</sequence>
<keyword evidence="8" id="KW-1185">Reference proteome</keyword>
<keyword evidence="3 5" id="KW-1133">Transmembrane helix</keyword>
<evidence type="ECO:0000256" key="3">
    <source>
        <dbReference type="ARBA" id="ARBA00022989"/>
    </source>
</evidence>
<proteinExistence type="inferred from homology"/>
<keyword evidence="2 5" id="KW-0812">Transmembrane</keyword>
<name>A0A556TXV8_BAGYA</name>
<evidence type="ECO:0000313" key="8">
    <source>
        <dbReference type="Proteomes" id="UP000319801"/>
    </source>
</evidence>
<reference evidence="7 8" key="1">
    <citation type="journal article" date="2019" name="Genome Biol. Evol.">
        <title>Whole-Genome Sequencing of the Giant Devil Catfish, Bagarius yarrelli.</title>
        <authorList>
            <person name="Jiang W."/>
            <person name="Lv Y."/>
            <person name="Cheng L."/>
            <person name="Yang K."/>
            <person name="Chao B."/>
            <person name="Wang X."/>
            <person name="Li Y."/>
            <person name="Pan X."/>
            <person name="You X."/>
            <person name="Zhang Y."/>
            <person name="Yang J."/>
            <person name="Li J."/>
            <person name="Zhang X."/>
            <person name="Liu S."/>
            <person name="Sun C."/>
            <person name="Yang J."/>
            <person name="Shi Q."/>
        </authorList>
    </citation>
    <scope>NUCLEOTIDE SEQUENCE [LARGE SCALE GENOMIC DNA]</scope>
    <source>
        <strain evidence="7">JWS20170419001</strain>
        <tissue evidence="7">Muscle</tissue>
    </source>
</reference>
<feature type="region of interest" description="Disordered" evidence="6">
    <location>
        <begin position="1"/>
        <end position="22"/>
    </location>
</feature>
<evidence type="ECO:0000256" key="2">
    <source>
        <dbReference type="ARBA" id="ARBA00022692"/>
    </source>
</evidence>
<dbReference type="PANTHER" id="PTHR23291:SF35">
    <property type="entry name" value="PROTEIN LIFEGUARD 3"/>
    <property type="match status" value="1"/>
</dbReference>
<evidence type="ECO:0000313" key="7">
    <source>
        <dbReference type="EMBL" id="TSL16108.1"/>
    </source>
</evidence>
<evidence type="ECO:0000256" key="1">
    <source>
        <dbReference type="ARBA" id="ARBA00004141"/>
    </source>
</evidence>
<evidence type="ECO:0000256" key="5">
    <source>
        <dbReference type="RuleBase" id="RU004379"/>
    </source>
</evidence>
<feature type="transmembrane region" description="Helical" evidence="5">
    <location>
        <begin position="65"/>
        <end position="83"/>
    </location>
</feature>
<comment type="similarity">
    <text evidence="5">Belongs to the BI1 family.</text>
</comment>
<dbReference type="AlphaFoldDB" id="A0A556TXV8"/>
<dbReference type="Proteomes" id="UP000319801">
    <property type="component" value="Unassembled WGS sequence"/>
</dbReference>
<dbReference type="GO" id="GO:0005794">
    <property type="term" value="C:Golgi apparatus"/>
    <property type="evidence" value="ECO:0007669"/>
    <property type="project" value="TreeGrafter"/>
</dbReference>
<comment type="caution">
    <text evidence="7">The sequence shown here is derived from an EMBL/GenBank/DDBJ whole genome shotgun (WGS) entry which is preliminary data.</text>
</comment>
<comment type="caution">
    <text evidence="5">Lacks conserved residue(s) required for the propagation of feature annotation.</text>
</comment>
<accession>A0A556TXV8</accession>
<organism evidence="7 8">
    <name type="scientific">Bagarius yarrelli</name>
    <name type="common">Goonch</name>
    <name type="synonym">Bagrus yarrelli</name>
    <dbReference type="NCBI Taxonomy" id="175774"/>
    <lineage>
        <taxon>Eukaryota</taxon>
        <taxon>Metazoa</taxon>
        <taxon>Chordata</taxon>
        <taxon>Craniata</taxon>
        <taxon>Vertebrata</taxon>
        <taxon>Euteleostomi</taxon>
        <taxon>Actinopterygii</taxon>
        <taxon>Neopterygii</taxon>
        <taxon>Teleostei</taxon>
        <taxon>Ostariophysi</taxon>
        <taxon>Siluriformes</taxon>
        <taxon>Sisoridae</taxon>
        <taxon>Sisorinae</taxon>
        <taxon>Bagarius</taxon>
    </lineage>
</organism>